<name>A0A9Q1BTP9_HOLLE</name>
<dbReference type="OrthoDB" id="10070243at2759"/>
<keyword evidence="3" id="KW-1185">Reference proteome</keyword>
<gene>
    <name evidence="2" type="ORF">HOLleu_26015</name>
</gene>
<evidence type="ECO:0000313" key="2">
    <source>
        <dbReference type="EMBL" id="KAJ8032480.1"/>
    </source>
</evidence>
<feature type="region of interest" description="Disordered" evidence="1">
    <location>
        <begin position="74"/>
        <end position="120"/>
    </location>
</feature>
<proteinExistence type="predicted"/>
<reference evidence="2" key="1">
    <citation type="submission" date="2021-10" db="EMBL/GenBank/DDBJ databases">
        <title>Tropical sea cucumber genome reveals ecological adaptation and Cuvierian tubules defense mechanism.</title>
        <authorList>
            <person name="Chen T."/>
        </authorList>
    </citation>
    <scope>NUCLEOTIDE SEQUENCE</scope>
    <source>
        <strain evidence="2">Nanhai2018</strain>
        <tissue evidence="2">Muscle</tissue>
    </source>
</reference>
<evidence type="ECO:0000313" key="3">
    <source>
        <dbReference type="Proteomes" id="UP001152320"/>
    </source>
</evidence>
<comment type="caution">
    <text evidence="2">The sequence shown here is derived from an EMBL/GenBank/DDBJ whole genome shotgun (WGS) entry which is preliminary data.</text>
</comment>
<evidence type="ECO:0000256" key="1">
    <source>
        <dbReference type="SAM" id="MobiDB-lite"/>
    </source>
</evidence>
<dbReference type="AlphaFoldDB" id="A0A9Q1BTP9"/>
<accession>A0A9Q1BTP9</accession>
<dbReference type="EMBL" id="JAIZAY010000012">
    <property type="protein sequence ID" value="KAJ8032480.1"/>
    <property type="molecule type" value="Genomic_DNA"/>
</dbReference>
<protein>
    <submittedName>
        <fullName evidence="2">Uncharacterized protein</fullName>
    </submittedName>
</protein>
<sequence>MDIARTYESTRAHMEELSKGNGNVSYVKHNQELQYGKCGLKHPKGQCPAHGSTCRYCGKINHCKSVCRQPKQKEKACQSSGTKQSRKRSRSKGRSVRNYQSGPKSDSAKQVDSKNQGDGSLSSTFEELRFDTLDFVSVNSVNKGQDQRSEIFADVHVKLDNRAKGVTLRLKVDTGAQRNILSLRVYKKMYPDRITGSGFPQKDAPSKDQQLLRPTMGRQFHNMASVKFRANMGTGILKQNFFCG</sequence>
<organism evidence="2 3">
    <name type="scientific">Holothuria leucospilota</name>
    <name type="common">Black long sea cucumber</name>
    <name type="synonym">Mertensiothuria leucospilota</name>
    <dbReference type="NCBI Taxonomy" id="206669"/>
    <lineage>
        <taxon>Eukaryota</taxon>
        <taxon>Metazoa</taxon>
        <taxon>Echinodermata</taxon>
        <taxon>Eleutherozoa</taxon>
        <taxon>Echinozoa</taxon>
        <taxon>Holothuroidea</taxon>
        <taxon>Aspidochirotacea</taxon>
        <taxon>Aspidochirotida</taxon>
        <taxon>Holothuriidae</taxon>
        <taxon>Holothuria</taxon>
    </lineage>
</organism>
<feature type="compositionally biased region" description="Basic residues" evidence="1">
    <location>
        <begin position="84"/>
        <end position="95"/>
    </location>
</feature>
<dbReference type="Proteomes" id="UP001152320">
    <property type="component" value="Chromosome 12"/>
</dbReference>